<dbReference type="PANTHER" id="PTHR11575">
    <property type="entry name" value="5'-NUCLEOTIDASE-RELATED"/>
    <property type="match status" value="1"/>
</dbReference>
<organism evidence="3 4">
    <name type="scientific">Prorocentrum cordatum</name>
    <dbReference type="NCBI Taxonomy" id="2364126"/>
    <lineage>
        <taxon>Eukaryota</taxon>
        <taxon>Sar</taxon>
        <taxon>Alveolata</taxon>
        <taxon>Dinophyceae</taxon>
        <taxon>Prorocentrales</taxon>
        <taxon>Prorocentraceae</taxon>
        <taxon>Prorocentrum</taxon>
    </lineage>
</organism>
<sequence length="597" mass="66668">EDVGGSDEPFDVATACTLRIIQITDVYVLENFPHLRTLIKEKRAELEASSPSSRTISMLTGDFLAPYLLSSFDKGRGMMQMLNGTPIDYLTWGNHEDDVGHAAVMKREREYRGVWINTNMQSHESFADSKCQVEEAVIEVRSPDGSNTRRIGMIGILSNSPSLYKPTSFGGAEIRDPWETMKVYKEKLERGGCDVVIPLCHLYEPQDERTCKEFDFPLILSGHDHHVVDRTIEGTRLLKPGLDGHKAWMVDVTFSSSASRSPIVSAQLLNVKDWPADAELAKEADEAYSVLDPLRKTELARIPSKFRPLTSFNARGCRVSMGTYLLSCIRDALNMFDPIGSEASCDCALLKGGNVRGGKDYADDEALTLEVLQSELEETKEILIIPVPGFLLRIGLCETWAAPNPGWMQMDDGIELDQNGFVERVNGKPLDISKVYKVASIVDFWRKRDSPSIGAYFEVNPGHLPEHDSGYPVHALLIRLFAMDLWARIWKALGINIESGEISAEAFGRMDFDKDGKLSHEDIRKSIESLADFRTYAGQDVVVKHMFDEIASFARQTSDTEHLHQETLQTAAKHLSSTSLSQRSLDDDSEEDEAVPA</sequence>
<dbReference type="InterPro" id="IPR029052">
    <property type="entry name" value="Metallo-depent_PP-like"/>
</dbReference>
<protein>
    <recommendedName>
        <fullName evidence="2">EF-hand domain-containing protein</fullName>
    </recommendedName>
</protein>
<feature type="non-terminal residue" evidence="3">
    <location>
        <position position="1"/>
    </location>
</feature>
<gene>
    <name evidence="3" type="ORF">PCOR1329_LOCUS59897</name>
</gene>
<dbReference type="EMBL" id="CAUYUJ010017483">
    <property type="protein sequence ID" value="CAK0875175.1"/>
    <property type="molecule type" value="Genomic_DNA"/>
</dbReference>
<name>A0ABN9VRX5_9DINO</name>
<comment type="caution">
    <text evidence="3">The sequence shown here is derived from an EMBL/GenBank/DDBJ whole genome shotgun (WGS) entry which is preliminary data.</text>
</comment>
<dbReference type="Gene3D" id="3.60.21.10">
    <property type="match status" value="1"/>
</dbReference>
<dbReference type="PROSITE" id="PS50222">
    <property type="entry name" value="EF_HAND_2"/>
    <property type="match status" value="1"/>
</dbReference>
<dbReference type="InterPro" id="IPR018247">
    <property type="entry name" value="EF_Hand_1_Ca_BS"/>
</dbReference>
<feature type="region of interest" description="Disordered" evidence="1">
    <location>
        <begin position="571"/>
        <end position="597"/>
    </location>
</feature>
<dbReference type="InterPro" id="IPR002048">
    <property type="entry name" value="EF_hand_dom"/>
</dbReference>
<dbReference type="PROSITE" id="PS00018">
    <property type="entry name" value="EF_HAND_1"/>
    <property type="match status" value="1"/>
</dbReference>
<feature type="compositionally biased region" description="Acidic residues" evidence="1">
    <location>
        <begin position="587"/>
        <end position="597"/>
    </location>
</feature>
<dbReference type="Pfam" id="PF00149">
    <property type="entry name" value="Metallophos"/>
    <property type="match status" value="1"/>
</dbReference>
<evidence type="ECO:0000256" key="1">
    <source>
        <dbReference type="SAM" id="MobiDB-lite"/>
    </source>
</evidence>
<evidence type="ECO:0000313" key="4">
    <source>
        <dbReference type="Proteomes" id="UP001189429"/>
    </source>
</evidence>
<dbReference type="InterPro" id="IPR004843">
    <property type="entry name" value="Calcineurin-like_PHP"/>
</dbReference>
<evidence type="ECO:0000259" key="2">
    <source>
        <dbReference type="PROSITE" id="PS50222"/>
    </source>
</evidence>
<dbReference type="SUPFAM" id="SSF56300">
    <property type="entry name" value="Metallo-dependent phosphatases"/>
    <property type="match status" value="1"/>
</dbReference>
<dbReference type="Proteomes" id="UP001189429">
    <property type="component" value="Unassembled WGS sequence"/>
</dbReference>
<feature type="domain" description="EF-hand" evidence="2">
    <location>
        <begin position="498"/>
        <end position="533"/>
    </location>
</feature>
<dbReference type="PANTHER" id="PTHR11575:SF48">
    <property type="entry name" value="5'-NUCLEOTIDASE"/>
    <property type="match status" value="1"/>
</dbReference>
<feature type="compositionally biased region" description="Polar residues" evidence="1">
    <location>
        <begin position="571"/>
        <end position="583"/>
    </location>
</feature>
<accession>A0ABN9VRX5</accession>
<proteinExistence type="predicted"/>
<evidence type="ECO:0000313" key="3">
    <source>
        <dbReference type="EMBL" id="CAK0875175.1"/>
    </source>
</evidence>
<reference evidence="3" key="1">
    <citation type="submission" date="2023-10" db="EMBL/GenBank/DDBJ databases">
        <authorList>
            <person name="Chen Y."/>
            <person name="Shah S."/>
            <person name="Dougan E. K."/>
            <person name="Thang M."/>
            <person name="Chan C."/>
        </authorList>
    </citation>
    <scope>NUCLEOTIDE SEQUENCE [LARGE SCALE GENOMIC DNA]</scope>
</reference>
<keyword evidence="4" id="KW-1185">Reference proteome</keyword>
<dbReference type="InterPro" id="IPR006179">
    <property type="entry name" value="5_nucleotidase/apyrase"/>
</dbReference>